<evidence type="ECO:0000313" key="1">
    <source>
        <dbReference type="EMBL" id="MEA9355943.1"/>
    </source>
</evidence>
<dbReference type="EMBL" id="JAYGJQ010000001">
    <property type="protein sequence ID" value="MEA9355943.1"/>
    <property type="molecule type" value="Genomic_DNA"/>
</dbReference>
<dbReference type="RefSeq" id="WP_323575586.1">
    <property type="nucleotide sequence ID" value="NZ_JAYGJQ010000001.1"/>
</dbReference>
<proteinExistence type="predicted"/>
<reference evidence="1 2" key="1">
    <citation type="submission" date="2023-11" db="EMBL/GenBank/DDBJ databases">
        <title>A Novel Polar Bacteriovorax (B. antarcticus) Isolated from the Biocrust in Antarctica.</title>
        <authorList>
            <person name="Mun W."/>
            <person name="Choi S.Y."/>
            <person name="Mitchell R.J."/>
        </authorList>
    </citation>
    <scope>NUCLEOTIDE SEQUENCE [LARGE SCALE GENOMIC DNA]</scope>
    <source>
        <strain evidence="1 2">PP10</strain>
    </source>
</reference>
<dbReference type="Proteomes" id="UP001302274">
    <property type="component" value="Unassembled WGS sequence"/>
</dbReference>
<comment type="caution">
    <text evidence="1">The sequence shown here is derived from an EMBL/GenBank/DDBJ whole genome shotgun (WGS) entry which is preliminary data.</text>
</comment>
<sequence length="96" mass="10753">MNINNDNWTSSHFYSEPLRAFISLGAEPVETEAGLQEVEFQYLVTMTDKDYAELYQSAHKTLDEALQVLNEKYGHWDLQDAGAKVHGDGCSSCAAH</sequence>
<gene>
    <name evidence="1" type="ORF">SHI21_07015</name>
</gene>
<name>A0ABU5VU88_9BACT</name>
<organism evidence="1 2">
    <name type="scientific">Bacteriovorax antarcticus</name>
    <dbReference type="NCBI Taxonomy" id="3088717"/>
    <lineage>
        <taxon>Bacteria</taxon>
        <taxon>Pseudomonadati</taxon>
        <taxon>Bdellovibrionota</taxon>
        <taxon>Bacteriovoracia</taxon>
        <taxon>Bacteriovoracales</taxon>
        <taxon>Bacteriovoracaceae</taxon>
        <taxon>Bacteriovorax</taxon>
    </lineage>
</organism>
<keyword evidence="2" id="KW-1185">Reference proteome</keyword>
<protein>
    <submittedName>
        <fullName evidence="1">Uncharacterized protein</fullName>
    </submittedName>
</protein>
<accession>A0ABU5VU88</accession>
<evidence type="ECO:0000313" key="2">
    <source>
        <dbReference type="Proteomes" id="UP001302274"/>
    </source>
</evidence>